<evidence type="ECO:0000259" key="1">
    <source>
        <dbReference type="Pfam" id="PF05171"/>
    </source>
</evidence>
<organism evidence="2 3">
    <name type="scientific">Marinobacter adhaerens</name>
    <dbReference type="NCBI Taxonomy" id="1033846"/>
    <lineage>
        <taxon>Bacteria</taxon>
        <taxon>Pseudomonadati</taxon>
        <taxon>Pseudomonadota</taxon>
        <taxon>Gammaproteobacteria</taxon>
        <taxon>Pseudomonadales</taxon>
        <taxon>Marinobacteraceae</taxon>
        <taxon>Marinobacter</taxon>
    </lineage>
</organism>
<protein>
    <submittedName>
        <fullName evidence="2">Hemin-degrading factor</fullName>
    </submittedName>
</protein>
<keyword evidence="3" id="KW-1185">Reference proteome</keyword>
<dbReference type="CDD" id="cd16831">
    <property type="entry name" value="HemS-like_C"/>
    <property type="match status" value="1"/>
</dbReference>
<dbReference type="AlphaFoldDB" id="A0A851HYE5"/>
<comment type="caution">
    <text evidence="2">The sequence shown here is derived from an EMBL/GenBank/DDBJ whole genome shotgun (WGS) entry which is preliminary data.</text>
</comment>
<dbReference type="CDD" id="cd16830">
    <property type="entry name" value="HemS-like_N"/>
    <property type="match status" value="1"/>
</dbReference>
<gene>
    <name evidence="2" type="ORF">HLV39_05635</name>
</gene>
<dbReference type="Proteomes" id="UP000536442">
    <property type="component" value="Unassembled WGS sequence"/>
</dbReference>
<dbReference type="EMBL" id="JABEVQ010000003">
    <property type="protein sequence ID" value="NWN90971.1"/>
    <property type="molecule type" value="Genomic_DNA"/>
</dbReference>
<dbReference type="SUPFAM" id="SSF144064">
    <property type="entry name" value="Heme iron utilization protein-like"/>
    <property type="match status" value="1"/>
</dbReference>
<dbReference type="Pfam" id="PF05171">
    <property type="entry name" value="HemS"/>
    <property type="match status" value="2"/>
</dbReference>
<dbReference type="Gene3D" id="3.40.1570.10">
    <property type="entry name" value="HemS/ChuS/ChuX like domains"/>
    <property type="match status" value="2"/>
</dbReference>
<dbReference type="InterPro" id="IPR053733">
    <property type="entry name" value="Heme_Transport_Util_sf"/>
</dbReference>
<feature type="domain" description="Haemin-degrading HemS/ChuX" evidence="1">
    <location>
        <begin position="214"/>
        <end position="351"/>
    </location>
</feature>
<name>A0A851HYE5_9GAMM</name>
<proteinExistence type="predicted"/>
<evidence type="ECO:0000313" key="3">
    <source>
        <dbReference type="Proteomes" id="UP000536442"/>
    </source>
</evidence>
<feature type="domain" description="Haemin-degrading HemS/ChuX" evidence="1">
    <location>
        <begin position="37"/>
        <end position="163"/>
    </location>
</feature>
<reference evidence="2 3" key="1">
    <citation type="submission" date="2020-03" db="EMBL/GenBank/DDBJ databases">
        <title>Metagenomic, metatranscriptomic, and metabolomic analyses revealed the key microbes and metabolic features during the fermentation of ganjang, Korean traditional soy sauce.</title>
        <authorList>
            <person name="Chun B.H."/>
            <person name="Jeon C.O."/>
        </authorList>
    </citation>
    <scope>NUCLEOTIDE SEQUENCE [LARGE SCALE GENOMIC DNA]</scope>
    <source>
        <strain evidence="2 3">KG14</strain>
    </source>
</reference>
<accession>A0A851HYE5</accession>
<dbReference type="GO" id="GO:0006826">
    <property type="term" value="P:iron ion transport"/>
    <property type="evidence" value="ECO:0007669"/>
    <property type="project" value="InterPro"/>
</dbReference>
<dbReference type="InterPro" id="IPR007845">
    <property type="entry name" value="HemS/ChuX_dom"/>
</dbReference>
<evidence type="ECO:0000313" key="2">
    <source>
        <dbReference type="EMBL" id="NWN90971.1"/>
    </source>
</evidence>
<sequence>METPQQQKEPTLNSRWQALLAEQPKLRIRNAANELGVSELELLLCRSEGVQPLKPEFGELLKAMDPVGDVMILTRNDQAVHEITATFNKFTVAGKGAMGLAVGDIDLRVFFNSWTHGYLVTENTGKITRESLQFFNAHGMALHKIYKTEATNSAAWDALVGEYLNPFAEAPVLTNAPAPARRTDPGEVDVNALQEDWSKLKDVHHFHAMLKRNKVDRQTAVELVGSKWVTRLKRSTDDVLSPLDQILEQAKASQCAIMVFVGNPGIVQIFAGTVGNIKRMGPWINVLDKGFNLHANTDGISDWFVVRRPSTDGTITSLEGYNAKGEIVVTLFGDRKPGNPEPEHWQREVAALEKRLCV</sequence>